<feature type="compositionally biased region" description="Basic and acidic residues" evidence="1">
    <location>
        <begin position="302"/>
        <end position="316"/>
    </location>
</feature>
<gene>
    <name evidence="2" type="ORF">EYB31_31170</name>
</gene>
<comment type="caution">
    <text evidence="2">The sequence shown here is derived from an EMBL/GenBank/DDBJ whole genome shotgun (WGS) entry which is preliminary data.</text>
</comment>
<protein>
    <submittedName>
        <fullName evidence="2">Uncharacterized protein</fullName>
    </submittedName>
</protein>
<dbReference type="Proteomes" id="UP000293142">
    <property type="component" value="Unassembled WGS sequence"/>
</dbReference>
<name>A0A4Q9DKG0_9BACL</name>
<keyword evidence="3" id="KW-1185">Reference proteome</keyword>
<feature type="region of interest" description="Disordered" evidence="1">
    <location>
        <begin position="261"/>
        <end position="316"/>
    </location>
</feature>
<evidence type="ECO:0000256" key="1">
    <source>
        <dbReference type="SAM" id="MobiDB-lite"/>
    </source>
</evidence>
<reference evidence="2 3" key="1">
    <citation type="submission" date="2019-02" db="EMBL/GenBank/DDBJ databases">
        <title>Paenibacillus sp. nov., isolated from surface-sterilized tissue of Thalictrum simplex L.</title>
        <authorList>
            <person name="Tuo L."/>
        </authorList>
    </citation>
    <scope>NUCLEOTIDE SEQUENCE [LARGE SCALE GENOMIC DNA]</scope>
    <source>
        <strain evidence="2 3">N2SHLJ1</strain>
    </source>
</reference>
<dbReference type="EMBL" id="SIRE01000027">
    <property type="protein sequence ID" value="TBL71234.1"/>
    <property type="molecule type" value="Genomic_DNA"/>
</dbReference>
<organism evidence="2 3">
    <name type="scientific">Paenibacillus thalictri</name>
    <dbReference type="NCBI Taxonomy" id="2527873"/>
    <lineage>
        <taxon>Bacteria</taxon>
        <taxon>Bacillati</taxon>
        <taxon>Bacillota</taxon>
        <taxon>Bacilli</taxon>
        <taxon>Bacillales</taxon>
        <taxon>Paenibacillaceae</taxon>
        <taxon>Paenibacillus</taxon>
    </lineage>
</organism>
<dbReference type="AlphaFoldDB" id="A0A4Q9DKG0"/>
<evidence type="ECO:0000313" key="2">
    <source>
        <dbReference type="EMBL" id="TBL71234.1"/>
    </source>
</evidence>
<accession>A0A4Q9DKG0</accession>
<sequence length="316" mass="35912">MSLFLKKYQKYMAVLLGIALIVELAAFYPFGKAKTPEAYANADGGDERKIAADISNMTGVSISKIMEIKKTGKTWNEVIQILKTFDKTGNLAEKERRNQVLTESGLEEEDVKQLTAQGYSNQEITESKLLAERVQFQIKEMTAESPLQQIEKPHVEASLTKKDDDRKNVYRKIAEQFSVKLVVTFMLKLKKDYGDIEAVMDEYLLSLQLDLDLEDYSKDKQQYQRDKEEKKLGVFKESIVTLSVLEQDLLEKMKTSNNATKEEFFSTMPSNKSGKEADLKSPIPDVPIPVVKDVRPQNPGDAVRKEIDSINPNKKD</sequence>
<proteinExistence type="predicted"/>
<evidence type="ECO:0000313" key="3">
    <source>
        <dbReference type="Proteomes" id="UP000293142"/>
    </source>
</evidence>